<comment type="caution">
    <text evidence="1">The sequence shown here is derived from an EMBL/GenBank/DDBJ whole genome shotgun (WGS) entry which is preliminary data.</text>
</comment>
<evidence type="ECO:0000313" key="1">
    <source>
        <dbReference type="EMBL" id="KAA1065751.1"/>
    </source>
</evidence>
<accession>A0A5B0LN05</accession>
<protein>
    <submittedName>
        <fullName evidence="1">Uncharacterized protein</fullName>
    </submittedName>
</protein>
<evidence type="ECO:0000313" key="2">
    <source>
        <dbReference type="EMBL" id="KAA1136875.1"/>
    </source>
</evidence>
<proteinExistence type="predicted"/>
<keyword evidence="3" id="KW-1185">Reference proteome</keyword>
<dbReference type="Proteomes" id="UP000324748">
    <property type="component" value="Unassembled WGS sequence"/>
</dbReference>
<dbReference type="EMBL" id="VSWC01000196">
    <property type="protein sequence ID" value="KAA1065751.1"/>
    <property type="molecule type" value="Genomic_DNA"/>
</dbReference>
<sequence length="115" mass="13431">MQSTSGVEIFDLVLGIFSGKIIPDDTINNHMESMTPMGHQLRKFLRRILIENFTPENIPQREGLSTLGKKIKQVLNILDQHDHNSEKSKNLSSDYQKEKIWNYQTKIYQKQNTEQ</sequence>
<organism evidence="1 3">
    <name type="scientific">Puccinia graminis f. sp. tritici</name>
    <dbReference type="NCBI Taxonomy" id="56615"/>
    <lineage>
        <taxon>Eukaryota</taxon>
        <taxon>Fungi</taxon>
        <taxon>Dikarya</taxon>
        <taxon>Basidiomycota</taxon>
        <taxon>Pucciniomycotina</taxon>
        <taxon>Pucciniomycetes</taxon>
        <taxon>Pucciniales</taxon>
        <taxon>Pucciniaceae</taxon>
        <taxon>Puccinia</taxon>
    </lineage>
</organism>
<dbReference type="Proteomes" id="UP000325313">
    <property type="component" value="Unassembled WGS sequence"/>
</dbReference>
<name>A0A5B0LN05_PUCGR</name>
<dbReference type="AlphaFoldDB" id="A0A5B0LN05"/>
<reference evidence="3 4" key="1">
    <citation type="submission" date="2019-05" db="EMBL/GenBank/DDBJ databases">
        <title>Emergence of the Ug99 lineage of the wheat stem rust pathogen through somatic hybridization.</title>
        <authorList>
            <person name="Li F."/>
            <person name="Upadhyaya N.M."/>
            <person name="Sperschneider J."/>
            <person name="Matny O."/>
            <person name="Nguyen-Phuc H."/>
            <person name="Mago R."/>
            <person name="Raley C."/>
            <person name="Miller M.E."/>
            <person name="Silverstein K.A.T."/>
            <person name="Henningsen E."/>
            <person name="Hirsch C.D."/>
            <person name="Visser B."/>
            <person name="Pretorius Z.A."/>
            <person name="Steffenson B.J."/>
            <person name="Schwessinger B."/>
            <person name="Dodds P.N."/>
            <person name="Figueroa M."/>
        </authorList>
    </citation>
    <scope>NUCLEOTIDE SEQUENCE [LARGE SCALE GENOMIC DNA]</scope>
    <source>
        <strain evidence="1">21-0</strain>
        <strain evidence="2 4">Ug99</strain>
    </source>
</reference>
<dbReference type="EMBL" id="VDEP01000018">
    <property type="protein sequence ID" value="KAA1136875.1"/>
    <property type="molecule type" value="Genomic_DNA"/>
</dbReference>
<evidence type="ECO:0000313" key="3">
    <source>
        <dbReference type="Proteomes" id="UP000324748"/>
    </source>
</evidence>
<gene>
    <name evidence="1" type="ORF">PGT21_009192</name>
    <name evidence="2" type="ORF">PGTUg99_004052</name>
</gene>
<evidence type="ECO:0000313" key="4">
    <source>
        <dbReference type="Proteomes" id="UP000325313"/>
    </source>
</evidence>